<dbReference type="Proteomes" id="UP001623330">
    <property type="component" value="Unassembled WGS sequence"/>
</dbReference>
<protein>
    <submittedName>
        <fullName evidence="3">Initiation-specific alpha-1,6-mannosyltransferase</fullName>
    </submittedName>
</protein>
<dbReference type="Pfam" id="PF04488">
    <property type="entry name" value="Gly_transf_sug"/>
    <property type="match status" value="1"/>
</dbReference>
<organism evidence="3 4">
    <name type="scientific">Nakaseomyces bracarensis</name>
    <dbReference type="NCBI Taxonomy" id="273131"/>
    <lineage>
        <taxon>Eukaryota</taxon>
        <taxon>Fungi</taxon>
        <taxon>Dikarya</taxon>
        <taxon>Ascomycota</taxon>
        <taxon>Saccharomycotina</taxon>
        <taxon>Saccharomycetes</taxon>
        <taxon>Saccharomycetales</taxon>
        <taxon>Saccharomycetaceae</taxon>
        <taxon>Nakaseomyces</taxon>
    </lineage>
</organism>
<reference evidence="3 4" key="1">
    <citation type="submission" date="2024-05" db="EMBL/GenBank/DDBJ databases">
        <title>Long read based assembly of the Candida bracarensis genome reveals expanded adhesin content.</title>
        <authorList>
            <person name="Marcet-Houben M."/>
            <person name="Ksiezopolska E."/>
            <person name="Gabaldon T."/>
        </authorList>
    </citation>
    <scope>NUCLEOTIDE SEQUENCE [LARGE SCALE GENOMIC DNA]</scope>
    <source>
        <strain evidence="3 4">CBM6</strain>
    </source>
</reference>
<feature type="coiled-coil region" evidence="2">
    <location>
        <begin position="72"/>
        <end position="106"/>
    </location>
</feature>
<comment type="caution">
    <text evidence="3">The sequence shown here is derived from an EMBL/GenBank/DDBJ whole genome shotgun (WGS) entry which is preliminary data.</text>
</comment>
<evidence type="ECO:0000313" key="3">
    <source>
        <dbReference type="EMBL" id="KAL3230414.1"/>
    </source>
</evidence>
<keyword evidence="4" id="KW-1185">Reference proteome</keyword>
<dbReference type="PANTHER" id="PTHR31834:SF11">
    <property type="entry name" value="GLYCOSYLTRANSFERASE HOC1-RELATED"/>
    <property type="match status" value="1"/>
</dbReference>
<proteinExistence type="inferred from homology"/>
<dbReference type="EMBL" id="JBEVYD010000009">
    <property type="protein sequence ID" value="KAL3230414.1"/>
    <property type="molecule type" value="Genomic_DNA"/>
</dbReference>
<accession>A0ABR4NQA4</accession>
<dbReference type="InterPro" id="IPR007577">
    <property type="entry name" value="GlycoTrfase_DXD_sugar-bd_CS"/>
</dbReference>
<dbReference type="InterPro" id="IPR029044">
    <property type="entry name" value="Nucleotide-diphossugar_trans"/>
</dbReference>
<keyword evidence="2" id="KW-0175">Coiled coil</keyword>
<dbReference type="PANTHER" id="PTHR31834">
    <property type="entry name" value="INITIATION-SPECIFIC ALPHA-1,6-MANNOSYLTRANSFERASE"/>
    <property type="match status" value="1"/>
</dbReference>
<name>A0ABR4NQA4_9SACH</name>
<evidence type="ECO:0000313" key="4">
    <source>
        <dbReference type="Proteomes" id="UP001623330"/>
    </source>
</evidence>
<evidence type="ECO:0000256" key="1">
    <source>
        <dbReference type="ARBA" id="ARBA00009003"/>
    </source>
</evidence>
<gene>
    <name evidence="3" type="ORF">RNJ44_00863</name>
</gene>
<evidence type="ECO:0000256" key="2">
    <source>
        <dbReference type="SAM" id="Coils"/>
    </source>
</evidence>
<dbReference type="Gene3D" id="3.90.550.20">
    <property type="match status" value="1"/>
</dbReference>
<dbReference type="InterPro" id="IPR039367">
    <property type="entry name" value="Och1-like"/>
</dbReference>
<sequence length="394" mass="45373">MAKKRVIFKSTRSILYLLAGIVGLALLLKFSFNSRATDIQNILQNLPKEITQSINIANSNQKVDSDIMAKFAKLAEDIKMKQEEQSKQFERERKVLERKLRNLKQLSPDASLRERLAFNFEYDGKIKFPAFLWQTFSGSLNTQDIAHVKAVWQEKNPGFVHEVFDENMMRAVVHHYYSGIPEILETYDNLPHRILQVDFFKYLILLAKGGTYVDIDTTPLQPIPNWIPETVSPSDIGLIIGIEHDGKEKDWRSHYVRRLQFGTWVIQTKPGHPVIREVVAKIVETNMKDLENASTGSFNVRNDLNIMSYTGSGIFTDAVFEYLNDYIKSGVDRKVTWKDFTGLSKARILSDLLVFPSFSFNVPETYDKEDPLRPLFFVTHMAGKFWKEAPKVAQ</sequence>
<dbReference type="SUPFAM" id="SSF53448">
    <property type="entry name" value="Nucleotide-diphospho-sugar transferases"/>
    <property type="match status" value="1"/>
</dbReference>
<comment type="similarity">
    <text evidence="1">Belongs to the glycosyltransferase 32 family.</text>
</comment>